<protein>
    <recommendedName>
        <fullName evidence="2">Oxidoreductase-like domain-containing protein</fullName>
    </recommendedName>
</protein>
<organism evidence="3 4">
    <name type="scientific">Epichloe festucae (strain Fl1)</name>
    <dbReference type="NCBI Taxonomy" id="877507"/>
    <lineage>
        <taxon>Eukaryota</taxon>
        <taxon>Fungi</taxon>
        <taxon>Dikarya</taxon>
        <taxon>Ascomycota</taxon>
        <taxon>Pezizomycotina</taxon>
        <taxon>Sordariomycetes</taxon>
        <taxon>Hypocreomycetidae</taxon>
        <taxon>Hypocreales</taxon>
        <taxon>Clavicipitaceae</taxon>
        <taxon>Epichloe</taxon>
    </lineage>
</organism>
<feature type="domain" description="Oxidoreductase-like" evidence="2">
    <location>
        <begin position="158"/>
        <end position="201"/>
    </location>
</feature>
<evidence type="ECO:0000313" key="4">
    <source>
        <dbReference type="Proteomes" id="UP000594364"/>
    </source>
</evidence>
<gene>
    <name evidence="3" type="ORF">C2857_005552</name>
</gene>
<evidence type="ECO:0000313" key="3">
    <source>
        <dbReference type="EMBL" id="QPG94265.1"/>
    </source>
</evidence>
<dbReference type="AlphaFoldDB" id="A0A7S9KL07"/>
<evidence type="ECO:0000256" key="1">
    <source>
        <dbReference type="SAM" id="MobiDB-lite"/>
    </source>
</evidence>
<dbReference type="InterPro" id="IPR019180">
    <property type="entry name" value="Oxidoreductase-like_N"/>
</dbReference>
<name>A0A7S9KL07_EPIFF</name>
<proteinExistence type="predicted"/>
<feature type="region of interest" description="Disordered" evidence="1">
    <location>
        <begin position="1"/>
        <end position="127"/>
    </location>
</feature>
<dbReference type="Proteomes" id="UP000594364">
    <property type="component" value="Chromosome 1"/>
</dbReference>
<evidence type="ECO:0000259" key="2">
    <source>
        <dbReference type="Pfam" id="PF09791"/>
    </source>
</evidence>
<accession>A0A7S9KL07</accession>
<reference evidence="3 4" key="1">
    <citation type="journal article" date="2018" name="PLoS Genet.">
        <title>Repeat elements organise 3D genome structure and mediate transcription in the filamentous fungus Epichloe festucae.</title>
        <authorList>
            <person name="Winter D.J."/>
            <person name="Ganley A.R.D."/>
            <person name="Young C.A."/>
            <person name="Liachko I."/>
            <person name="Schardl C.L."/>
            <person name="Dupont P.Y."/>
            <person name="Berry D."/>
            <person name="Ram A."/>
            <person name="Scott B."/>
            <person name="Cox M.P."/>
        </authorList>
    </citation>
    <scope>NUCLEOTIDE SEQUENCE [LARGE SCALE GENOMIC DNA]</scope>
    <source>
        <strain evidence="3 4">Fl1</strain>
    </source>
</reference>
<dbReference type="PANTHER" id="PTHR21193:SF3">
    <property type="entry name" value="OXIDOREDUCTASE-LIKE DOMAIN-CONTAINING PROTEIN 1"/>
    <property type="match status" value="1"/>
</dbReference>
<dbReference type="GO" id="GO:0005739">
    <property type="term" value="C:mitochondrion"/>
    <property type="evidence" value="ECO:0007669"/>
    <property type="project" value="TreeGrafter"/>
</dbReference>
<sequence>MSAPARLATSQLLRLLPRPSASARTFTTSRSTSREEQWPQRSPLGDYYTSILRDPVPYSHSRAHQPEEPPPGAADDQSARPAHKRRETSGETGPASSNNETALPSKGTTAAATATSSFLSAREPTPREKARIIFGSRLLGPAEQADRLALKQARSTYVAGVLVPPRPEEPDNCCMSGCVNCVWDRFREDMEEWSAKKNEAQARLKAGSGTVDSDGGGSETNWTVPVGNDTIAKDMWDDEVYQGVPVGIREFMKQEKRLKEKHAREGTVGG</sequence>
<dbReference type="EMBL" id="CP031385">
    <property type="protein sequence ID" value="QPG94265.1"/>
    <property type="molecule type" value="Genomic_DNA"/>
</dbReference>
<feature type="compositionally biased region" description="Low complexity" evidence="1">
    <location>
        <begin position="18"/>
        <end position="31"/>
    </location>
</feature>
<feature type="compositionally biased region" description="Polar residues" evidence="1">
    <location>
        <begin position="90"/>
        <end position="102"/>
    </location>
</feature>
<dbReference type="OrthoDB" id="10064411at2759"/>
<keyword evidence="4" id="KW-1185">Reference proteome</keyword>
<feature type="region of interest" description="Disordered" evidence="1">
    <location>
        <begin position="206"/>
        <end position="226"/>
    </location>
</feature>
<dbReference type="Pfam" id="PF09791">
    <property type="entry name" value="Oxidored-like"/>
    <property type="match status" value="1"/>
</dbReference>
<dbReference type="PANTHER" id="PTHR21193">
    <property type="entry name" value="OXIDOREDUCTASE-LIKE DOMAIN-CONTAINING PROTEIN 1"/>
    <property type="match status" value="1"/>
</dbReference>
<dbReference type="InterPro" id="IPR039251">
    <property type="entry name" value="OXLD1"/>
</dbReference>